<dbReference type="Proteomes" id="UP000573603">
    <property type="component" value="Unassembled WGS sequence"/>
</dbReference>
<proteinExistence type="predicted"/>
<name>A0A8H5E7R1_9HYPO</name>
<evidence type="ECO:0000313" key="3">
    <source>
        <dbReference type="Proteomes" id="UP000573603"/>
    </source>
</evidence>
<protein>
    <recommendedName>
        <fullName evidence="4">Lysine-specific metallo-endopeptidase domain-containing protein</fullName>
    </recommendedName>
</protein>
<evidence type="ECO:0000256" key="1">
    <source>
        <dbReference type="SAM" id="SignalP"/>
    </source>
</evidence>
<feature type="chain" id="PRO_5034899438" description="Lysine-specific metallo-endopeptidase domain-containing protein" evidence="1">
    <location>
        <begin position="20"/>
        <end position="404"/>
    </location>
</feature>
<reference evidence="2 3" key="1">
    <citation type="journal article" date="2020" name="BMC Genomics">
        <title>Correction to: Identification and distribution of gene clusters required for synthesis of sphingolipid metabolism inhibitors in diverse species of the filamentous fungus Fusarium.</title>
        <authorList>
            <person name="Kim H.S."/>
            <person name="Lohmar J.M."/>
            <person name="Busman M."/>
            <person name="Brown D.W."/>
            <person name="Naumann T.A."/>
            <person name="Divon H.H."/>
            <person name="Lysoe E."/>
            <person name="Uhlig S."/>
            <person name="Proctor R.H."/>
        </authorList>
    </citation>
    <scope>NUCLEOTIDE SEQUENCE [LARGE SCALE GENOMIC DNA]</scope>
    <source>
        <strain evidence="2 3">NRRL 25214</strain>
    </source>
</reference>
<sequence length="404" mass="44964">MMKSSLPLIFCLVTSTVAAKPKLSDSWEIDDSCDGARLEKLEDAHSEIVELLTKVTSDLAHVQQPRPETRWGKPNWDRIARNLAGLFGLQSGDTFIENGYDPGEQHFSQVLYTYDRMYQALVKGKTLPENGYSGKLKDQNQHSKPLLLCGDTRNWEFFDQNTPDKYDKSKKVAEVFPDAAKHGGAFIRGNRYLAATPGNRNPDLCTGKLGFTLISQDLITICDGTLQFDVEKWPVRDGGEVVADTDLDKAHFGRQSLVRVMLHEFAHYYGSKVDGNELKRLPDQQAVDTNGCLLWTGDRGKLVREPQTADGRDLPQQVVFGFRFCTNLNKDQTGNENSGKFLKDGAYVAGTLGTMGPSVATWTAETYAYFAIISLLEESSKNNVRTDLFVSKVARAVYLGQGIV</sequence>
<keyword evidence="3" id="KW-1185">Reference proteome</keyword>
<dbReference type="AlphaFoldDB" id="A0A8H5E7R1"/>
<gene>
    <name evidence="2" type="ORF">FANTH_5064</name>
</gene>
<evidence type="ECO:0000313" key="2">
    <source>
        <dbReference type="EMBL" id="KAF5249756.1"/>
    </source>
</evidence>
<dbReference type="EMBL" id="JABEVY010000109">
    <property type="protein sequence ID" value="KAF5249756.1"/>
    <property type="molecule type" value="Genomic_DNA"/>
</dbReference>
<organism evidence="2 3">
    <name type="scientific">Fusarium anthophilum</name>
    <dbReference type="NCBI Taxonomy" id="48485"/>
    <lineage>
        <taxon>Eukaryota</taxon>
        <taxon>Fungi</taxon>
        <taxon>Dikarya</taxon>
        <taxon>Ascomycota</taxon>
        <taxon>Pezizomycotina</taxon>
        <taxon>Sordariomycetes</taxon>
        <taxon>Hypocreomycetidae</taxon>
        <taxon>Hypocreales</taxon>
        <taxon>Nectriaceae</taxon>
        <taxon>Fusarium</taxon>
        <taxon>Fusarium fujikuroi species complex</taxon>
    </lineage>
</organism>
<accession>A0A8H5E7R1</accession>
<feature type="signal peptide" evidence="1">
    <location>
        <begin position="1"/>
        <end position="19"/>
    </location>
</feature>
<comment type="caution">
    <text evidence="2">The sequence shown here is derived from an EMBL/GenBank/DDBJ whole genome shotgun (WGS) entry which is preliminary data.</text>
</comment>
<evidence type="ECO:0008006" key="4">
    <source>
        <dbReference type="Google" id="ProtNLM"/>
    </source>
</evidence>
<keyword evidence="1" id="KW-0732">Signal</keyword>